<proteinExistence type="predicted"/>
<reference evidence="2 3" key="1">
    <citation type="submission" date="2023-02" db="EMBL/GenBank/DDBJ databases">
        <title>LHISI_Scaffold_Assembly.</title>
        <authorList>
            <person name="Stuart O.P."/>
            <person name="Cleave R."/>
            <person name="Magrath M.J.L."/>
            <person name="Mikheyev A.S."/>
        </authorList>
    </citation>
    <scope>NUCLEOTIDE SEQUENCE [LARGE SCALE GENOMIC DNA]</scope>
    <source>
        <strain evidence="2">Daus_M_001</strain>
        <tissue evidence="2">Leg muscle</tissue>
    </source>
</reference>
<evidence type="ECO:0000259" key="1">
    <source>
        <dbReference type="Pfam" id="PF02602"/>
    </source>
</evidence>
<dbReference type="SUPFAM" id="SSF69618">
    <property type="entry name" value="HemD-like"/>
    <property type="match status" value="1"/>
</dbReference>
<accession>A0ABQ9G6P6</accession>
<dbReference type="Pfam" id="PF02602">
    <property type="entry name" value="HEM4"/>
    <property type="match status" value="1"/>
</dbReference>
<keyword evidence="3" id="KW-1185">Reference proteome</keyword>
<evidence type="ECO:0000313" key="2">
    <source>
        <dbReference type="EMBL" id="KAJ8868116.1"/>
    </source>
</evidence>
<name>A0ABQ9G6P6_9NEOP</name>
<protein>
    <recommendedName>
        <fullName evidence="1">Tetrapyrrole biosynthesis uroporphyrinogen III synthase domain-containing protein</fullName>
    </recommendedName>
</protein>
<dbReference type="InterPro" id="IPR036108">
    <property type="entry name" value="4pyrrol_syn_uPrphyn_synt_sf"/>
</dbReference>
<dbReference type="InterPro" id="IPR003754">
    <property type="entry name" value="4pyrrol_synth_uPrphyn_synth"/>
</dbReference>
<dbReference type="Proteomes" id="UP001159363">
    <property type="component" value="Chromosome 14"/>
</dbReference>
<dbReference type="EMBL" id="JARBHB010000015">
    <property type="protein sequence ID" value="KAJ8868116.1"/>
    <property type="molecule type" value="Genomic_DNA"/>
</dbReference>
<organism evidence="2 3">
    <name type="scientific">Dryococelus australis</name>
    <dbReference type="NCBI Taxonomy" id="614101"/>
    <lineage>
        <taxon>Eukaryota</taxon>
        <taxon>Metazoa</taxon>
        <taxon>Ecdysozoa</taxon>
        <taxon>Arthropoda</taxon>
        <taxon>Hexapoda</taxon>
        <taxon>Insecta</taxon>
        <taxon>Pterygota</taxon>
        <taxon>Neoptera</taxon>
        <taxon>Polyneoptera</taxon>
        <taxon>Phasmatodea</taxon>
        <taxon>Verophasmatodea</taxon>
        <taxon>Anareolatae</taxon>
        <taxon>Phasmatidae</taxon>
        <taxon>Eurycanthinae</taxon>
        <taxon>Dryococelus</taxon>
    </lineage>
</organism>
<gene>
    <name evidence="2" type="ORF">PR048_031925</name>
</gene>
<evidence type="ECO:0000313" key="3">
    <source>
        <dbReference type="Proteomes" id="UP001159363"/>
    </source>
</evidence>
<feature type="domain" description="Tetrapyrrole biosynthesis uroporphyrinogen III synthase" evidence="1">
    <location>
        <begin position="140"/>
        <end position="229"/>
    </location>
</feature>
<sequence>MQRRQKRKTNYICLNHFNDTASQSDVVRLLASQLGEPGSIPDFSHVRIMLYDATCRRVFSRFTRFSLSHILAPLHTHLTSSSSAVKILLFRATKISSLTHSIRFCWIISSTFISKNCTTLHHNVSLNAKYSLQLNQLLSINPRSYGRPLLYPCSSLQRGALQARLQEHGVDTRCITAYTTVAHPHLEQMLAAAGTPHFLVYFSPSGVAASLPVLRRLQLPLHSLKVIALIQRLPDTACSLQVYRLPDVT</sequence>
<comment type="caution">
    <text evidence="2">The sequence shown here is derived from an EMBL/GenBank/DDBJ whole genome shotgun (WGS) entry which is preliminary data.</text>
</comment>
<dbReference type="Gene3D" id="3.40.50.10090">
    <property type="match status" value="1"/>
</dbReference>